<comment type="caution">
    <text evidence="1">The sequence shown here is derived from an EMBL/GenBank/DDBJ whole genome shotgun (WGS) entry which is preliminary data.</text>
</comment>
<dbReference type="Proteomes" id="UP000324222">
    <property type="component" value="Unassembled WGS sequence"/>
</dbReference>
<dbReference type="AlphaFoldDB" id="A0A5B7HJX7"/>
<dbReference type="EMBL" id="VSRR010030130">
    <property type="protein sequence ID" value="MPC69855.1"/>
    <property type="molecule type" value="Genomic_DNA"/>
</dbReference>
<evidence type="ECO:0000313" key="2">
    <source>
        <dbReference type="Proteomes" id="UP000324222"/>
    </source>
</evidence>
<keyword evidence="2" id="KW-1185">Reference proteome</keyword>
<accession>A0A5B7HJX7</accession>
<organism evidence="1 2">
    <name type="scientific">Portunus trituberculatus</name>
    <name type="common">Swimming crab</name>
    <name type="synonym">Neptunus trituberculatus</name>
    <dbReference type="NCBI Taxonomy" id="210409"/>
    <lineage>
        <taxon>Eukaryota</taxon>
        <taxon>Metazoa</taxon>
        <taxon>Ecdysozoa</taxon>
        <taxon>Arthropoda</taxon>
        <taxon>Crustacea</taxon>
        <taxon>Multicrustacea</taxon>
        <taxon>Malacostraca</taxon>
        <taxon>Eumalacostraca</taxon>
        <taxon>Eucarida</taxon>
        <taxon>Decapoda</taxon>
        <taxon>Pleocyemata</taxon>
        <taxon>Brachyura</taxon>
        <taxon>Eubrachyura</taxon>
        <taxon>Portunoidea</taxon>
        <taxon>Portunidae</taxon>
        <taxon>Portuninae</taxon>
        <taxon>Portunus</taxon>
    </lineage>
</organism>
<evidence type="ECO:0000313" key="1">
    <source>
        <dbReference type="EMBL" id="MPC69855.1"/>
    </source>
</evidence>
<sequence>MRLQRVLTGGCEECEERVVLVKPGQCSPQRLLNTVSMLRRTGVMVASQGKECQWSSWAMPVRLWTQSFRATPSSTEALRGDLKL</sequence>
<proteinExistence type="predicted"/>
<gene>
    <name evidence="1" type="ORF">E2C01_064086</name>
</gene>
<name>A0A5B7HJX7_PORTR</name>
<protein>
    <submittedName>
        <fullName evidence="1">Uncharacterized protein</fullName>
    </submittedName>
</protein>
<reference evidence="1 2" key="1">
    <citation type="submission" date="2019-05" db="EMBL/GenBank/DDBJ databases">
        <title>Another draft genome of Portunus trituberculatus and its Hox gene families provides insights of decapod evolution.</title>
        <authorList>
            <person name="Jeong J.-H."/>
            <person name="Song I."/>
            <person name="Kim S."/>
            <person name="Choi T."/>
            <person name="Kim D."/>
            <person name="Ryu S."/>
            <person name="Kim W."/>
        </authorList>
    </citation>
    <scope>NUCLEOTIDE SEQUENCE [LARGE SCALE GENOMIC DNA]</scope>
    <source>
        <tissue evidence="1">Muscle</tissue>
    </source>
</reference>